<evidence type="ECO:0000256" key="5">
    <source>
        <dbReference type="PROSITE-ProRule" id="PRU10015"/>
    </source>
</evidence>
<feature type="active site" description="Nucleophile" evidence="4">
    <location>
        <position position="406"/>
    </location>
</feature>
<dbReference type="Proteomes" id="UP000798488">
    <property type="component" value="Unassembled WGS sequence"/>
</dbReference>
<dbReference type="GO" id="GO:0070475">
    <property type="term" value="P:rRNA base methylation"/>
    <property type="evidence" value="ECO:0007669"/>
    <property type="project" value="TreeGrafter"/>
</dbReference>
<dbReference type="RefSeq" id="WP_161822301.1">
    <property type="nucleotide sequence ID" value="NZ_LSRS01000004.1"/>
</dbReference>
<dbReference type="PROSITE" id="PS50926">
    <property type="entry name" value="TRAM"/>
    <property type="match status" value="1"/>
</dbReference>
<dbReference type="EMBL" id="LSRS01000004">
    <property type="protein sequence ID" value="KAF1084800.1"/>
    <property type="molecule type" value="Genomic_DNA"/>
</dbReference>
<evidence type="ECO:0000256" key="4">
    <source>
        <dbReference type="PROSITE-ProRule" id="PRU01024"/>
    </source>
</evidence>
<comment type="caution">
    <text evidence="7">The sequence shown here is derived from an EMBL/GenBank/DDBJ whole genome shotgun (WGS) entry which is preliminary data.</text>
</comment>
<dbReference type="FunFam" id="3.40.50.150:FF:000009">
    <property type="entry name" value="23S rRNA (Uracil(1939)-C(5))-methyltransferase RlmD"/>
    <property type="match status" value="1"/>
</dbReference>
<dbReference type="Gene3D" id="2.40.50.1070">
    <property type="match status" value="1"/>
</dbReference>
<accession>A0A9D2WPL4</accession>
<keyword evidence="1 4" id="KW-0489">Methyltransferase</keyword>
<gene>
    <name evidence="7" type="primary">rlmCD</name>
    <name evidence="7" type="ORF">SPSYN_01970</name>
</gene>
<feature type="active site" evidence="5">
    <location>
        <position position="406"/>
    </location>
</feature>
<dbReference type="InterPro" id="IPR010280">
    <property type="entry name" value="U5_MeTrfase_fam"/>
</dbReference>
<reference evidence="7" key="1">
    <citation type="submission" date="2016-02" db="EMBL/GenBank/DDBJ databases">
        <title>Draft Genome Sequence of Sporotomaculum syntrophicum Strain FB, a Syntrophic Benzoate Degrader.</title>
        <authorList>
            <person name="Nobu M.K."/>
            <person name="Narihiro T."/>
            <person name="Qiu Y.-L."/>
            <person name="Ohashi A."/>
            <person name="Liu W.-T."/>
            <person name="Yuji S."/>
        </authorList>
    </citation>
    <scope>NUCLEOTIDE SEQUENCE</scope>
    <source>
        <strain evidence="7">FB</strain>
    </source>
</reference>
<dbReference type="PROSITE" id="PS01230">
    <property type="entry name" value="TRMA_1"/>
    <property type="match status" value="1"/>
</dbReference>
<feature type="binding site" evidence="4">
    <location>
        <position position="379"/>
    </location>
    <ligand>
        <name>S-adenosyl-L-methionine</name>
        <dbReference type="ChEBI" id="CHEBI:59789"/>
    </ligand>
</feature>
<dbReference type="OrthoDB" id="9804590at2"/>
<evidence type="ECO:0000256" key="3">
    <source>
        <dbReference type="ARBA" id="ARBA00022691"/>
    </source>
</evidence>
<dbReference type="Pfam" id="PF05958">
    <property type="entry name" value="tRNA_U5-meth_tr"/>
    <property type="match status" value="1"/>
</dbReference>
<keyword evidence="2 4" id="KW-0808">Transferase</keyword>
<dbReference type="InterPro" id="IPR030391">
    <property type="entry name" value="MeTrfase_TrmA_CS"/>
</dbReference>
<proteinExistence type="inferred from homology"/>
<dbReference type="PROSITE" id="PS51687">
    <property type="entry name" value="SAM_MT_RNA_M5U"/>
    <property type="match status" value="1"/>
</dbReference>
<dbReference type="PROSITE" id="PS01231">
    <property type="entry name" value="TRMA_2"/>
    <property type="match status" value="1"/>
</dbReference>
<dbReference type="GO" id="GO:0070041">
    <property type="term" value="F:rRNA (uridine-C5-)-methyltransferase activity"/>
    <property type="evidence" value="ECO:0007669"/>
    <property type="project" value="TreeGrafter"/>
</dbReference>
<dbReference type="PANTHER" id="PTHR11061:SF30">
    <property type="entry name" value="TRNA (URACIL(54)-C(5))-METHYLTRANSFERASE"/>
    <property type="match status" value="1"/>
</dbReference>
<protein>
    <submittedName>
        <fullName evidence="7">23S rRNA (Uracil-C(5))-methyltransferase RlmCD</fullName>
        <ecNumber evidence="7">2.1.1.189</ecNumber>
    </submittedName>
</protein>
<organism evidence="7 8">
    <name type="scientific">Sporotomaculum syntrophicum</name>
    <dbReference type="NCBI Taxonomy" id="182264"/>
    <lineage>
        <taxon>Bacteria</taxon>
        <taxon>Bacillati</taxon>
        <taxon>Bacillota</taxon>
        <taxon>Clostridia</taxon>
        <taxon>Eubacteriales</taxon>
        <taxon>Desulfallaceae</taxon>
        <taxon>Sporotomaculum</taxon>
    </lineage>
</organism>
<dbReference type="EC" id="2.1.1.189" evidence="7"/>
<feature type="binding site" evidence="4">
    <location>
        <position position="310"/>
    </location>
    <ligand>
        <name>S-adenosyl-L-methionine</name>
        <dbReference type="ChEBI" id="CHEBI:59789"/>
    </ligand>
</feature>
<evidence type="ECO:0000313" key="8">
    <source>
        <dbReference type="Proteomes" id="UP000798488"/>
    </source>
</evidence>
<evidence type="ECO:0000256" key="2">
    <source>
        <dbReference type="ARBA" id="ARBA00022679"/>
    </source>
</evidence>
<dbReference type="InterPro" id="IPR012340">
    <property type="entry name" value="NA-bd_OB-fold"/>
</dbReference>
<name>A0A9D2WPL4_9FIRM</name>
<dbReference type="CDD" id="cd02440">
    <property type="entry name" value="AdoMet_MTases"/>
    <property type="match status" value="1"/>
</dbReference>
<dbReference type="SUPFAM" id="SSF53335">
    <property type="entry name" value="S-adenosyl-L-methionine-dependent methyltransferases"/>
    <property type="match status" value="1"/>
</dbReference>
<feature type="domain" description="TRAM" evidence="6">
    <location>
        <begin position="1"/>
        <end position="59"/>
    </location>
</feature>
<dbReference type="InterPro" id="IPR029063">
    <property type="entry name" value="SAM-dependent_MTases_sf"/>
</dbReference>
<dbReference type="InterPro" id="IPR030390">
    <property type="entry name" value="MeTrfase_TrmA_AS"/>
</dbReference>
<keyword evidence="3 4" id="KW-0949">S-adenosyl-L-methionine</keyword>
<dbReference type="PANTHER" id="PTHR11061">
    <property type="entry name" value="RNA M5U METHYLTRANSFERASE"/>
    <property type="match status" value="1"/>
</dbReference>
<sequence length="452" mass="49525">MQVGQEFALQIKDINRSGEGIGRADDGMVVFVPGAVIGEQVTVRISELRKKYARATLLTTVKPSQYRVRQTCDLAERCGGCNLQHIAYEEQLRWKTALVRQNMARIGGIGSGVVHDIVGMPDPWHYRNNVRFKVQSKDGKATLGFFAAESHQLVAGKAGGSGVVCLLAHQDLVRVAKMVQEMLSDCPEGAVWTEEVMLRRGSTGEIMIVLIGGPNGTQSEKVLTGLTGALLTVPGVVTVISYVHGHGKKRGGRYQTLAGRGYIEDEIDGLRFRISAASFYQVNPYQTAILYRQVLNYCALQGHDKVADAYCGVGTISLYLARFAKTVRGYEIVPRAVRDAEANAALNGIQNARFFAGAVERVLAEQVDKGYHPEVVVLDPPRSGCRPEVLDAIAKSGARRVVYVSCDPATLARDVGYLHRLGFLLQEAQPVDMFPQTTHVECVVLMQRRYCS</sequence>
<dbReference type="Gene3D" id="2.40.50.140">
    <property type="entry name" value="Nucleic acid-binding proteins"/>
    <property type="match status" value="1"/>
</dbReference>
<comment type="similarity">
    <text evidence="4">Belongs to the class I-like SAM-binding methyltransferase superfamily. RNA M5U methyltransferase family.</text>
</comment>
<keyword evidence="8" id="KW-1185">Reference proteome</keyword>
<dbReference type="InterPro" id="IPR002792">
    <property type="entry name" value="TRAM_dom"/>
</dbReference>
<dbReference type="SUPFAM" id="SSF50249">
    <property type="entry name" value="Nucleic acid-binding proteins"/>
    <property type="match status" value="1"/>
</dbReference>
<evidence type="ECO:0000256" key="1">
    <source>
        <dbReference type="ARBA" id="ARBA00022603"/>
    </source>
</evidence>
<dbReference type="Gene3D" id="3.40.50.150">
    <property type="entry name" value="Vaccinia Virus protein VP39"/>
    <property type="match status" value="1"/>
</dbReference>
<evidence type="ECO:0000259" key="6">
    <source>
        <dbReference type="PROSITE" id="PS50926"/>
    </source>
</evidence>
<dbReference type="AlphaFoldDB" id="A0A9D2WPL4"/>
<dbReference type="NCBIfam" id="TIGR00479">
    <property type="entry name" value="rumA"/>
    <property type="match status" value="1"/>
</dbReference>
<dbReference type="Pfam" id="PF01938">
    <property type="entry name" value="TRAM"/>
    <property type="match status" value="1"/>
</dbReference>
<feature type="binding site" evidence="4">
    <location>
        <position position="281"/>
    </location>
    <ligand>
        <name>S-adenosyl-L-methionine</name>
        <dbReference type="ChEBI" id="CHEBI:59789"/>
    </ligand>
</feature>
<evidence type="ECO:0000313" key="7">
    <source>
        <dbReference type="EMBL" id="KAF1084800.1"/>
    </source>
</evidence>
<feature type="binding site" evidence="4">
    <location>
        <position position="331"/>
    </location>
    <ligand>
        <name>S-adenosyl-L-methionine</name>
        <dbReference type="ChEBI" id="CHEBI:59789"/>
    </ligand>
</feature>